<organism evidence="1 2">
    <name type="scientific">Acinetobacter pittii</name>
    <name type="common">Acinetobacter genomosp. 3</name>
    <dbReference type="NCBI Taxonomy" id="48296"/>
    <lineage>
        <taxon>Bacteria</taxon>
        <taxon>Pseudomonadati</taxon>
        <taxon>Pseudomonadota</taxon>
        <taxon>Gammaproteobacteria</taxon>
        <taxon>Moraxellales</taxon>
        <taxon>Moraxellaceae</taxon>
        <taxon>Acinetobacter</taxon>
        <taxon>Acinetobacter calcoaceticus/baumannii complex</taxon>
    </lineage>
</organism>
<sequence>MRSQKRLNEIRALPCVRCGYHHSQAAHSNSGKHGKGKGIKASDAFTVPLCHKCHFLFDTYQLGTRQESEALFDGWLEKTERMLCFNTGHDEVF</sequence>
<dbReference type="Gene3D" id="3.30.50.20">
    <property type="entry name" value="prophage-derive protein ybcO"/>
    <property type="match status" value="1"/>
</dbReference>
<evidence type="ECO:0008006" key="3">
    <source>
        <dbReference type="Google" id="ProtNLM"/>
    </source>
</evidence>
<evidence type="ECO:0000313" key="1">
    <source>
        <dbReference type="EMBL" id="USU93797.1"/>
    </source>
</evidence>
<dbReference type="InterPro" id="IPR010373">
    <property type="entry name" value="DUF968"/>
</dbReference>
<name>A0AAE9M6R1_ACIPI</name>
<protein>
    <recommendedName>
        <fullName evidence="3">DUF968 domain-containing protein</fullName>
    </recommendedName>
</protein>
<accession>A0AAE9M6R1</accession>
<dbReference type="AlphaFoldDB" id="A0AAE9M6R1"/>
<dbReference type="RefSeq" id="WP_126117697.1">
    <property type="nucleotide sequence ID" value="NZ_CP029610.1"/>
</dbReference>
<proteinExistence type="predicted"/>
<dbReference type="EMBL" id="CP095407">
    <property type="protein sequence ID" value="USU93797.1"/>
    <property type="molecule type" value="Genomic_DNA"/>
</dbReference>
<reference evidence="1" key="1">
    <citation type="submission" date="2022-04" db="EMBL/GenBank/DDBJ databases">
        <title>Emergence of ST220 Acinetobacter pittii strain in bloodstream infection, which co-producing chromosomal NDM-1 and OXA-820 carbapenemases.</title>
        <authorList>
            <person name="Tian C."/>
            <person name="Xing M."/>
            <person name="Fu L."/>
            <person name="Xia D."/>
        </authorList>
    </citation>
    <scope>NUCLEOTIDE SEQUENCE</scope>
    <source>
        <strain evidence="1">TCM</strain>
    </source>
</reference>
<dbReference type="Proteomes" id="UP001055514">
    <property type="component" value="Chromosome"/>
</dbReference>
<evidence type="ECO:0000313" key="2">
    <source>
        <dbReference type="Proteomes" id="UP001055514"/>
    </source>
</evidence>
<gene>
    <name evidence="1" type="ORF">MWH18_15810</name>
</gene>
<dbReference type="Pfam" id="PF06147">
    <property type="entry name" value="DUF968"/>
    <property type="match status" value="1"/>
</dbReference>